<feature type="region of interest" description="Disordered" evidence="1">
    <location>
        <begin position="241"/>
        <end position="263"/>
    </location>
</feature>
<feature type="region of interest" description="Disordered" evidence="1">
    <location>
        <begin position="286"/>
        <end position="328"/>
    </location>
</feature>
<name>A0A6J3MIA4_9PEZI</name>
<protein>
    <submittedName>
        <fullName evidence="3">Uncharacterized protein</fullName>
    </submittedName>
</protein>
<dbReference type="AlphaFoldDB" id="A0A6J3MIA4"/>
<reference evidence="3" key="1">
    <citation type="submission" date="2020-01" db="EMBL/GenBank/DDBJ databases">
        <authorList>
            <consortium name="DOE Joint Genome Institute"/>
            <person name="Haridas S."/>
            <person name="Albert R."/>
            <person name="Binder M."/>
            <person name="Bloem J."/>
            <person name="Labutti K."/>
            <person name="Salamov A."/>
            <person name="Andreopoulos B."/>
            <person name="Baker S.E."/>
            <person name="Barry K."/>
            <person name="Bills G."/>
            <person name="Bluhm B.H."/>
            <person name="Cannon C."/>
            <person name="Castanera R."/>
            <person name="Culley D.E."/>
            <person name="Daum C."/>
            <person name="Ezra D."/>
            <person name="Gonzalez J.B."/>
            <person name="Henrissat B."/>
            <person name="Kuo A."/>
            <person name="Liang C."/>
            <person name="Lipzen A."/>
            <person name="Lutzoni F."/>
            <person name="Magnuson J."/>
            <person name="Mondo S."/>
            <person name="Nolan M."/>
            <person name="Ohm R."/>
            <person name="Pangilinan J."/>
            <person name="Park H.-J."/>
            <person name="Ramirez L."/>
            <person name="Alfaro M."/>
            <person name="Sun H."/>
            <person name="Tritt A."/>
            <person name="Yoshinaga Y."/>
            <person name="Zwiers L.-H."/>
            <person name="Turgeon B.G."/>
            <person name="Goodwin S.B."/>
            <person name="Spatafora J.W."/>
            <person name="Crous P.W."/>
            <person name="Grigoriev I.V."/>
        </authorList>
    </citation>
    <scope>NUCLEOTIDE SEQUENCE</scope>
    <source>
        <strain evidence="3">CBS 342.82</strain>
    </source>
</reference>
<gene>
    <name evidence="3" type="ORF">K489DRAFT_377070</name>
</gene>
<accession>A0A6J3MIA4</accession>
<proteinExistence type="predicted"/>
<reference evidence="3" key="3">
    <citation type="submission" date="2025-08" db="UniProtKB">
        <authorList>
            <consortium name="RefSeq"/>
        </authorList>
    </citation>
    <scope>IDENTIFICATION</scope>
    <source>
        <strain evidence="3">CBS 342.82</strain>
    </source>
</reference>
<evidence type="ECO:0000313" key="2">
    <source>
        <dbReference type="Proteomes" id="UP000504637"/>
    </source>
</evidence>
<sequence>MALERSHPSGSPDPKTGPAISVEMPQPSRLLTLPTELQTTIYEMALVAPYAFAVNRISCDDLPGKHAKWKRLVSSDFSLTQVCTSLRRITSRIFYSQNTFQAYYGSSSPFQPDLDQRLVGLGYERRFWMRSLHLFKGLEQDYYDCYSIDALCLRRVFRSALVRDCNARVFAPGYFAQAYAKREGRKYIQGELVFYPEIDEGGWDLTASFERIYSTKIDSCKEEKTGGESSRGDTVSALDASISARQVDERTSTSTSSPNTHPASFWIPQGSMYFRLSPLYLPVKSQETPLSETSSSPPPPSRTTTTAILNSQTPQSSSSSPPPPPPPPRLFTLPVELQLIIYEYVLLAPHAWAINYIDCYPLLAEDAWQRLKPHHVALTQVCRDLRPLTSWLFYSKNRFQMSYGYRSPFNPRAKKWLAGLGFAQRFWMREVRLFDDTGYPRDRHHRVLERFPSFQEFGWRVETRLVSRVGVDRRGRPQSSTYRVGGLTFYPPRVGAGGGGGEEGMEEEMDWTDALKTVFWEDQGDRDVVP</sequence>
<dbReference type="PANTHER" id="PTHR42085">
    <property type="entry name" value="F-BOX DOMAIN-CONTAINING PROTEIN"/>
    <property type="match status" value="1"/>
</dbReference>
<feature type="compositionally biased region" description="Low complexity" evidence="1">
    <location>
        <begin position="302"/>
        <end position="319"/>
    </location>
</feature>
<feature type="region of interest" description="Disordered" evidence="1">
    <location>
        <begin position="1"/>
        <end position="22"/>
    </location>
</feature>
<dbReference type="GeneID" id="54361874"/>
<dbReference type="PANTHER" id="PTHR42085:SF1">
    <property type="entry name" value="F-BOX DOMAIN-CONTAINING PROTEIN"/>
    <property type="match status" value="1"/>
</dbReference>
<evidence type="ECO:0000313" key="3">
    <source>
        <dbReference type="RefSeq" id="XP_033463673.1"/>
    </source>
</evidence>
<dbReference type="Proteomes" id="UP000504637">
    <property type="component" value="Unplaced"/>
</dbReference>
<dbReference type="RefSeq" id="XP_033463673.1">
    <property type="nucleotide sequence ID" value="XM_033604074.1"/>
</dbReference>
<dbReference type="InterPro" id="IPR038883">
    <property type="entry name" value="AN11006-like"/>
</dbReference>
<keyword evidence="2" id="KW-1185">Reference proteome</keyword>
<reference evidence="3" key="2">
    <citation type="submission" date="2020-04" db="EMBL/GenBank/DDBJ databases">
        <authorList>
            <consortium name="NCBI Genome Project"/>
        </authorList>
    </citation>
    <scope>NUCLEOTIDE SEQUENCE</scope>
    <source>
        <strain evidence="3">CBS 342.82</strain>
    </source>
</reference>
<organism evidence="3">
    <name type="scientific">Dissoconium aciculare CBS 342.82</name>
    <dbReference type="NCBI Taxonomy" id="1314786"/>
    <lineage>
        <taxon>Eukaryota</taxon>
        <taxon>Fungi</taxon>
        <taxon>Dikarya</taxon>
        <taxon>Ascomycota</taxon>
        <taxon>Pezizomycotina</taxon>
        <taxon>Dothideomycetes</taxon>
        <taxon>Dothideomycetidae</taxon>
        <taxon>Mycosphaerellales</taxon>
        <taxon>Dissoconiaceae</taxon>
        <taxon>Dissoconium</taxon>
    </lineage>
</organism>
<evidence type="ECO:0000256" key="1">
    <source>
        <dbReference type="SAM" id="MobiDB-lite"/>
    </source>
</evidence>